<dbReference type="InterPro" id="IPR045197">
    <property type="entry name" value="NUP210-like"/>
</dbReference>
<feature type="signal peptide" evidence="1">
    <location>
        <begin position="1"/>
        <end position="25"/>
    </location>
</feature>
<dbReference type="SUPFAM" id="SSF49373">
    <property type="entry name" value="Invasin/intimin cell-adhesion fragments"/>
    <property type="match status" value="3"/>
</dbReference>
<dbReference type="Pfam" id="PF02368">
    <property type="entry name" value="Big_2"/>
    <property type="match status" value="2"/>
</dbReference>
<evidence type="ECO:0000256" key="1">
    <source>
        <dbReference type="SAM" id="SignalP"/>
    </source>
</evidence>
<dbReference type="InterPro" id="IPR003343">
    <property type="entry name" value="Big_2"/>
</dbReference>
<organism evidence="3 4">
    <name type="scientific">Ruminococcus bovis</name>
    <dbReference type="NCBI Taxonomy" id="2564099"/>
    <lineage>
        <taxon>Bacteria</taxon>
        <taxon>Bacillati</taxon>
        <taxon>Bacillota</taxon>
        <taxon>Clostridia</taxon>
        <taxon>Eubacteriales</taxon>
        <taxon>Oscillospiraceae</taxon>
        <taxon>Ruminococcus</taxon>
    </lineage>
</organism>
<name>A0A4V1G506_9FIRM</name>
<dbReference type="EMBL" id="CP039381">
    <property type="protein sequence ID" value="QCT06553.1"/>
    <property type="molecule type" value="Genomic_DNA"/>
</dbReference>
<dbReference type="RefSeq" id="WP_138156615.1">
    <property type="nucleotide sequence ID" value="NZ_CP039381.1"/>
</dbReference>
<dbReference type="InterPro" id="IPR008964">
    <property type="entry name" value="Invasin/intimin_cell_adhesion"/>
</dbReference>
<feature type="domain" description="BIG2" evidence="2">
    <location>
        <begin position="400"/>
        <end position="472"/>
    </location>
</feature>
<reference evidence="3 4" key="1">
    <citation type="submission" date="2019-04" db="EMBL/GenBank/DDBJ databases">
        <authorList>
            <person name="Embree M."/>
            <person name="Gaffney J.R."/>
        </authorList>
    </citation>
    <scope>NUCLEOTIDE SEQUENCE [LARGE SCALE GENOMIC DNA]</scope>
    <source>
        <strain evidence="3 4">JE7A12</strain>
    </source>
</reference>
<sequence length="474" mass="51773">MKIKKFTSILLSALMISSVSVGVTAKEISSKDYEKPNSTVIPTETVVEETTNDKGETSDVTYKGGIYDGPDSGNKVRYYFAMPKDWKTFTNAKACAYWWDGTDKCANWQNSYQMKATPITKDNGTKVYYIDVSVDVRNIVFNNGIDVGTKSGDYTSLNWGRSYQTDNISLEGYAPDESSVFPEGIDSFNNLVYVIDTDDTSINDKNGSVIFGGGWYYLHADGNWDDKAGSQYELESVNVKLNKNLLSLNLSDKKTYSLKASIKNKRFDTKVKWSSSDEKVVKVDENGVVTAVGYGQAIISVSVHNPGESFIKSDKCIVNVVKPIVKKTSISLSKSTVSLYVKGTTTVKPVVKNGVGKTTFKSNNTKIAKVDNNGKITALKVGKAKVTVTNNKVSKVFTVIVKTPKLNKTKITLNVKKSYTLKVVGKVGKATFTSSNKKVATVNSVGKIIPKKKGNATITVKTNGVTLKCSVVVK</sequence>
<dbReference type="KEGG" id="ruj:E5Z56_03895"/>
<feature type="domain" description="BIG2" evidence="2">
    <location>
        <begin position="326"/>
        <end position="399"/>
    </location>
</feature>
<feature type="chain" id="PRO_5020635850" evidence="1">
    <location>
        <begin position="26"/>
        <end position="474"/>
    </location>
</feature>
<dbReference type="SMART" id="SM00635">
    <property type="entry name" value="BID_2"/>
    <property type="match status" value="3"/>
</dbReference>
<dbReference type="Proteomes" id="UP000301475">
    <property type="component" value="Chromosome"/>
</dbReference>
<evidence type="ECO:0000259" key="2">
    <source>
        <dbReference type="SMART" id="SM00635"/>
    </source>
</evidence>
<dbReference type="PANTHER" id="PTHR23019">
    <property type="entry name" value="NUCLEAR PORE MEMBRANE GLYCOPROTEIN GP210-RELATED"/>
    <property type="match status" value="1"/>
</dbReference>
<proteinExistence type="predicted"/>
<keyword evidence="1" id="KW-0732">Signal</keyword>
<feature type="domain" description="BIG2" evidence="2">
    <location>
        <begin position="235"/>
        <end position="312"/>
    </location>
</feature>
<dbReference type="Gene3D" id="2.60.40.1080">
    <property type="match status" value="3"/>
</dbReference>
<dbReference type="OrthoDB" id="1831927at2"/>
<gene>
    <name evidence="3" type="ORF">E5Z56_03895</name>
</gene>
<dbReference type="AlphaFoldDB" id="A0A4V1G506"/>
<protein>
    <submittedName>
        <fullName evidence="3">Ig domain-containing protein</fullName>
    </submittedName>
</protein>
<dbReference type="PANTHER" id="PTHR23019:SF0">
    <property type="entry name" value="NUCLEAR PORE MEMBRANE GLYCOPROTEIN 210"/>
    <property type="match status" value="1"/>
</dbReference>
<evidence type="ECO:0000313" key="3">
    <source>
        <dbReference type="EMBL" id="QCT06553.1"/>
    </source>
</evidence>
<accession>A0A4V1G506</accession>
<evidence type="ECO:0000313" key="4">
    <source>
        <dbReference type="Proteomes" id="UP000301475"/>
    </source>
</evidence>
<keyword evidence="4" id="KW-1185">Reference proteome</keyword>